<evidence type="ECO:0000313" key="2">
    <source>
        <dbReference type="EMBL" id="OCF54253.1"/>
    </source>
</evidence>
<sequence>MVISKFSEVISCLEQTDPTHPPSFYYSLEVVKRYARAKIAKGSGRQLMCKHGKLETLESKFSSLGLQDIFYLTRLHLKLPPSSITLPSPSTTVRQTLLKAGYPLPISPSQAGPSSPKHRIGERSRSRRGSRSLTSSPVPFASTTPALLRRSSSSRPDLPSTSSSNVKDHPHGAIAGNVPSSMTSPKQSITMSSPSSSSGCSSHSPTMSSRWTPLLMELGLKTILDSSSSSSSSSPRHDHQSQIPSIAQQAEITFNSFSPFQSPTGMTVKEHERGNMTSSPNSQSPCAVEILDLTPLNLNDKPQDEEEIVQMEVFLNESKYNEAYSLSLSPLPQKEGREVEYLESTLDLQVGLKM</sequence>
<dbReference type="EMBL" id="KV700092">
    <property type="protein sequence ID" value="OCF54253.1"/>
    <property type="molecule type" value="Genomic_DNA"/>
</dbReference>
<organism evidence="2 3">
    <name type="scientific">Kwoniella mangroviensis CBS 10435</name>
    <dbReference type="NCBI Taxonomy" id="1331196"/>
    <lineage>
        <taxon>Eukaryota</taxon>
        <taxon>Fungi</taxon>
        <taxon>Dikarya</taxon>
        <taxon>Basidiomycota</taxon>
        <taxon>Agaricomycotina</taxon>
        <taxon>Tremellomycetes</taxon>
        <taxon>Tremellales</taxon>
        <taxon>Cryptococcaceae</taxon>
        <taxon>Kwoniella</taxon>
    </lineage>
</organism>
<reference evidence="3" key="2">
    <citation type="submission" date="2013-12" db="EMBL/GenBank/DDBJ databases">
        <title>Evolution of pathogenesis and genome organization in the Tremellales.</title>
        <authorList>
            <person name="Cuomo C."/>
            <person name="Litvintseva A."/>
            <person name="Heitman J."/>
            <person name="Chen Y."/>
            <person name="Sun S."/>
            <person name="Springer D."/>
            <person name="Dromer F."/>
            <person name="Young S."/>
            <person name="Zeng Q."/>
            <person name="Chapman S."/>
            <person name="Gujja S."/>
            <person name="Saif S."/>
            <person name="Birren B."/>
        </authorList>
    </citation>
    <scope>NUCLEOTIDE SEQUENCE [LARGE SCALE GENOMIC DNA]</scope>
    <source>
        <strain evidence="3">CBS 10435</strain>
    </source>
</reference>
<gene>
    <name evidence="2" type="ORF">L486_08167</name>
</gene>
<feature type="region of interest" description="Disordered" evidence="1">
    <location>
        <begin position="102"/>
        <end position="209"/>
    </location>
</feature>
<feature type="region of interest" description="Disordered" evidence="1">
    <location>
        <begin position="224"/>
        <end position="243"/>
    </location>
</feature>
<name>A0A1B9IFC9_9TREE</name>
<feature type="compositionally biased region" description="Low complexity" evidence="1">
    <location>
        <begin position="184"/>
        <end position="209"/>
    </location>
</feature>
<feature type="region of interest" description="Disordered" evidence="1">
    <location>
        <begin position="265"/>
        <end position="285"/>
    </location>
</feature>
<feature type="compositionally biased region" description="Low complexity" evidence="1">
    <location>
        <begin position="131"/>
        <end position="164"/>
    </location>
</feature>
<keyword evidence="3" id="KW-1185">Reference proteome</keyword>
<feature type="compositionally biased region" description="Polar residues" evidence="1">
    <location>
        <begin position="275"/>
        <end position="285"/>
    </location>
</feature>
<evidence type="ECO:0000313" key="3">
    <source>
        <dbReference type="Proteomes" id="UP000092583"/>
    </source>
</evidence>
<evidence type="ECO:0000256" key="1">
    <source>
        <dbReference type="SAM" id="MobiDB-lite"/>
    </source>
</evidence>
<dbReference type="Proteomes" id="UP000092583">
    <property type="component" value="Unassembled WGS sequence"/>
</dbReference>
<proteinExistence type="predicted"/>
<reference evidence="2 3" key="1">
    <citation type="submission" date="2013-07" db="EMBL/GenBank/DDBJ databases">
        <title>The Genome Sequence of Kwoniella mangroviensis CBS10435.</title>
        <authorList>
            <consortium name="The Broad Institute Genome Sequencing Platform"/>
            <person name="Cuomo C."/>
            <person name="Litvintseva A."/>
            <person name="Chen Y."/>
            <person name="Heitman J."/>
            <person name="Sun S."/>
            <person name="Springer D."/>
            <person name="Dromer F."/>
            <person name="Young S.K."/>
            <person name="Zeng Q."/>
            <person name="Gargeya S."/>
            <person name="Fitzgerald M."/>
            <person name="Abouelleil A."/>
            <person name="Alvarado L."/>
            <person name="Berlin A.M."/>
            <person name="Chapman S.B."/>
            <person name="Dewar J."/>
            <person name="Goldberg J."/>
            <person name="Griggs A."/>
            <person name="Gujja S."/>
            <person name="Hansen M."/>
            <person name="Howarth C."/>
            <person name="Imamovic A."/>
            <person name="Larimer J."/>
            <person name="McCowan C."/>
            <person name="Murphy C."/>
            <person name="Pearson M."/>
            <person name="Priest M."/>
            <person name="Roberts A."/>
            <person name="Saif S."/>
            <person name="Shea T."/>
            <person name="Sykes S."/>
            <person name="Wortman J."/>
            <person name="Nusbaum C."/>
            <person name="Birren B."/>
        </authorList>
    </citation>
    <scope>NUCLEOTIDE SEQUENCE [LARGE SCALE GENOMIC DNA]</scope>
    <source>
        <strain evidence="2 3">CBS 10435</strain>
    </source>
</reference>
<dbReference type="OrthoDB" id="2565285at2759"/>
<accession>A0A1B9IFC9</accession>
<protein>
    <submittedName>
        <fullName evidence="2">Uncharacterized protein</fullName>
    </submittedName>
</protein>
<dbReference type="AlphaFoldDB" id="A0A1B9IFC9"/>